<dbReference type="OrthoDB" id="273614at2"/>
<dbReference type="PROSITE" id="PS51186">
    <property type="entry name" value="GNAT"/>
    <property type="match status" value="1"/>
</dbReference>
<evidence type="ECO:0000256" key="1">
    <source>
        <dbReference type="ARBA" id="ARBA00022679"/>
    </source>
</evidence>
<dbReference type="InterPro" id="IPR016181">
    <property type="entry name" value="Acyl_CoA_acyltransferase"/>
</dbReference>
<organism evidence="3 4">
    <name type="scientific">Prauserella shujinwangii</name>
    <dbReference type="NCBI Taxonomy" id="1453103"/>
    <lineage>
        <taxon>Bacteria</taxon>
        <taxon>Bacillati</taxon>
        <taxon>Actinomycetota</taxon>
        <taxon>Actinomycetes</taxon>
        <taxon>Pseudonocardiales</taxon>
        <taxon>Pseudonocardiaceae</taxon>
        <taxon>Prauserella</taxon>
    </lineage>
</organism>
<reference evidence="3 4" key="1">
    <citation type="submission" date="2018-03" db="EMBL/GenBank/DDBJ databases">
        <title>Genomic Encyclopedia of Type Strains, Phase III (KMG-III): the genomes of soil and plant-associated and newly described type strains.</title>
        <authorList>
            <person name="Whitman W."/>
        </authorList>
    </citation>
    <scope>NUCLEOTIDE SEQUENCE [LARGE SCALE GENOMIC DNA]</scope>
    <source>
        <strain evidence="3 4">CGMCC 4.7125</strain>
    </source>
</reference>
<dbReference type="Pfam" id="PF00583">
    <property type="entry name" value="Acetyltransf_1"/>
    <property type="match status" value="1"/>
</dbReference>
<dbReference type="Proteomes" id="UP000238362">
    <property type="component" value="Unassembled WGS sequence"/>
</dbReference>
<dbReference type="GO" id="GO:0008080">
    <property type="term" value="F:N-acetyltransferase activity"/>
    <property type="evidence" value="ECO:0007669"/>
    <property type="project" value="InterPro"/>
</dbReference>
<dbReference type="RefSeq" id="WP_106178377.1">
    <property type="nucleotide sequence ID" value="NZ_PVNH01000004.1"/>
</dbReference>
<comment type="caution">
    <text evidence="3">The sequence shown here is derived from an EMBL/GenBank/DDBJ whole genome shotgun (WGS) entry which is preliminary data.</text>
</comment>
<keyword evidence="4" id="KW-1185">Reference proteome</keyword>
<dbReference type="CDD" id="cd04301">
    <property type="entry name" value="NAT_SF"/>
    <property type="match status" value="1"/>
</dbReference>
<feature type="domain" description="N-acetyltransferase" evidence="2">
    <location>
        <begin position="4"/>
        <end position="164"/>
    </location>
</feature>
<dbReference type="InterPro" id="IPR050769">
    <property type="entry name" value="NAT_camello-type"/>
</dbReference>
<dbReference type="InterPro" id="IPR000182">
    <property type="entry name" value="GNAT_dom"/>
</dbReference>
<dbReference type="EMBL" id="PVNH01000004">
    <property type="protein sequence ID" value="PRX48274.1"/>
    <property type="molecule type" value="Genomic_DNA"/>
</dbReference>
<keyword evidence="1 3" id="KW-0808">Transferase</keyword>
<name>A0A2T0LW82_9PSEU</name>
<dbReference type="AlphaFoldDB" id="A0A2T0LW82"/>
<gene>
    <name evidence="3" type="ORF">B0I33_10488</name>
</gene>
<accession>A0A2T0LW82</accession>
<dbReference type="PANTHER" id="PTHR13947:SF37">
    <property type="entry name" value="LD18367P"/>
    <property type="match status" value="1"/>
</dbReference>
<dbReference type="SUPFAM" id="SSF55729">
    <property type="entry name" value="Acyl-CoA N-acyltransferases (Nat)"/>
    <property type="match status" value="1"/>
</dbReference>
<protein>
    <submittedName>
        <fullName evidence="3">Acetyltransferase (GNAT) family protein</fullName>
    </submittedName>
</protein>
<evidence type="ECO:0000313" key="4">
    <source>
        <dbReference type="Proteomes" id="UP000238362"/>
    </source>
</evidence>
<evidence type="ECO:0000313" key="3">
    <source>
        <dbReference type="EMBL" id="PRX48274.1"/>
    </source>
</evidence>
<evidence type="ECO:0000259" key="2">
    <source>
        <dbReference type="PROSITE" id="PS51186"/>
    </source>
</evidence>
<dbReference type="Gene3D" id="3.40.630.30">
    <property type="match status" value="1"/>
</dbReference>
<proteinExistence type="predicted"/>
<sequence length="168" mass="18305">MSDVRIRAARPGELAEVGELTVAAYRADGLLTHDAGDSYAGELRDARARAEQAELLVAVDGTGTLLGTVTVTRAGTPYAELARDDELEFRMLAVAGHARGRGVGEALVTAVLDRARELAAPRVVLCSLDAMRTAHRLYERLGFRRAPERDWYPVPGLALRAFVHDRLR</sequence>
<dbReference type="PANTHER" id="PTHR13947">
    <property type="entry name" value="GNAT FAMILY N-ACETYLTRANSFERASE"/>
    <property type="match status" value="1"/>
</dbReference>